<dbReference type="EMBL" id="VSRR010026336">
    <property type="protein sequence ID" value="MPC67506.1"/>
    <property type="molecule type" value="Genomic_DNA"/>
</dbReference>
<reference evidence="1 2" key="1">
    <citation type="submission" date="2019-05" db="EMBL/GenBank/DDBJ databases">
        <title>Another draft genome of Portunus trituberculatus and its Hox gene families provides insights of decapod evolution.</title>
        <authorList>
            <person name="Jeong J.-H."/>
            <person name="Song I."/>
            <person name="Kim S."/>
            <person name="Choi T."/>
            <person name="Kim D."/>
            <person name="Ryu S."/>
            <person name="Kim W."/>
        </authorList>
    </citation>
    <scope>NUCLEOTIDE SEQUENCE [LARGE SCALE GENOMIC DNA]</scope>
    <source>
        <tissue evidence="1">Muscle</tissue>
    </source>
</reference>
<organism evidence="1 2">
    <name type="scientific">Portunus trituberculatus</name>
    <name type="common">Swimming crab</name>
    <name type="synonym">Neptunus trituberculatus</name>
    <dbReference type="NCBI Taxonomy" id="210409"/>
    <lineage>
        <taxon>Eukaryota</taxon>
        <taxon>Metazoa</taxon>
        <taxon>Ecdysozoa</taxon>
        <taxon>Arthropoda</taxon>
        <taxon>Crustacea</taxon>
        <taxon>Multicrustacea</taxon>
        <taxon>Malacostraca</taxon>
        <taxon>Eumalacostraca</taxon>
        <taxon>Eucarida</taxon>
        <taxon>Decapoda</taxon>
        <taxon>Pleocyemata</taxon>
        <taxon>Brachyura</taxon>
        <taxon>Eubrachyura</taxon>
        <taxon>Portunoidea</taxon>
        <taxon>Portunidae</taxon>
        <taxon>Portuninae</taxon>
        <taxon>Portunus</taxon>
    </lineage>
</organism>
<gene>
    <name evidence="1" type="ORF">E2C01_061683</name>
</gene>
<evidence type="ECO:0000313" key="1">
    <source>
        <dbReference type="EMBL" id="MPC67506.1"/>
    </source>
</evidence>
<comment type="caution">
    <text evidence="1">The sequence shown here is derived from an EMBL/GenBank/DDBJ whole genome shotgun (WGS) entry which is preliminary data.</text>
</comment>
<keyword evidence="2" id="KW-1185">Reference proteome</keyword>
<name>A0A5B7HBW8_PORTR</name>
<evidence type="ECO:0000313" key="2">
    <source>
        <dbReference type="Proteomes" id="UP000324222"/>
    </source>
</evidence>
<protein>
    <submittedName>
        <fullName evidence="1">Uncharacterized protein</fullName>
    </submittedName>
</protein>
<dbReference type="AlphaFoldDB" id="A0A5B7HBW8"/>
<proteinExistence type="predicted"/>
<dbReference type="Proteomes" id="UP000324222">
    <property type="component" value="Unassembled WGS sequence"/>
</dbReference>
<accession>A0A5B7HBW8</accession>
<sequence length="105" mass="11156">MVGQLVGQPVGQPVPSLVVDRNMLGVEGRNLVEGVERPWVDSGVLGLGWRILVVVVGCIVECVEARTVVEVEVRIVVVEVGGHIVVEEGARTVVGVVGDHSAVWR</sequence>